<protein>
    <submittedName>
        <fullName evidence="2">Uncharacterized protein</fullName>
    </submittedName>
</protein>
<feature type="chain" id="PRO_5035193472" evidence="1">
    <location>
        <begin position="20"/>
        <end position="739"/>
    </location>
</feature>
<name>A0A8J7QKB6_9BACT</name>
<keyword evidence="1" id="KW-0732">Signal</keyword>
<dbReference type="RefSeq" id="WP_207859684.1">
    <property type="nucleotide sequence ID" value="NZ_JAFREP010000014.1"/>
</dbReference>
<dbReference type="AlphaFoldDB" id="A0A8J7QKB6"/>
<keyword evidence="3" id="KW-1185">Reference proteome</keyword>
<dbReference type="Proteomes" id="UP000664417">
    <property type="component" value="Unassembled WGS sequence"/>
</dbReference>
<evidence type="ECO:0000313" key="2">
    <source>
        <dbReference type="EMBL" id="MBO1319778.1"/>
    </source>
</evidence>
<evidence type="ECO:0000256" key="1">
    <source>
        <dbReference type="SAM" id="SignalP"/>
    </source>
</evidence>
<organism evidence="2 3">
    <name type="scientific">Acanthopleuribacter pedis</name>
    <dbReference type="NCBI Taxonomy" id="442870"/>
    <lineage>
        <taxon>Bacteria</taxon>
        <taxon>Pseudomonadati</taxon>
        <taxon>Acidobacteriota</taxon>
        <taxon>Holophagae</taxon>
        <taxon>Acanthopleuribacterales</taxon>
        <taxon>Acanthopleuribacteraceae</taxon>
        <taxon>Acanthopleuribacter</taxon>
    </lineage>
</organism>
<sequence>MARLLVPVLLFLFAGLSVAQVSQYAPHLRQDAESWIGFANPGKTEVRVTITGFNDLGEELGATEVTLTKFARYEASATALFGAEVAWAKIDTAIALPAYVRYAQANGKVSLVEMTHLSGETLYVSQIEASDQSCGQEIALVNTSTNNGQILSQPIIQRDRCDKEPIRQENTVLVEGISTGWESTTYDYLDQEEEHKAIFWDSLTATGDMSIAGVQHIGVCSTQGGNFASMVLPRTAHRGMMFPNIGSGGTKEWTKIVLINTFDRGMRVRLRALYDPFIFPFFEATQTEYFFDMEPLEKREFLLNQPDQIGELTSNASWYEVTPFEGGLVGYMLSGNDSGALAASDANDIPSTVQIMPYTPTSDTLTTEIGVVNVKKACAEGYLIGFNDQGRQVARKYNMQLLPGESMRFTLEELFGDKAREVTWTRFAAHNGDVTAYALVRNRTGSDFALMHATSTMDQNGTIFFADFEHFDITEAMKQGWTQFSFGDLQLGEPTNEFGAIVPSPGAPISQALLDRLDVNFDSAFMGWHVWVTSRRSSEFFTETVVPAKKGVFYVGYEPSYASIDQRQFQFAPDREALLSPFFEVPQYGEWYFQFDMRFINPQWSTDASYYGIVWREEGSDQWTWIGASGKLMQNPTALVSDCWLDVVYRYADGVMSGWIPFGAKIPVTNNGKRIQVGVFYLQDNAGSERFGGPLMFVDNIHLTTEERAVKAHYGAHSEGTFQYAAPVEATDEKDETED</sequence>
<accession>A0A8J7QKB6</accession>
<gene>
    <name evidence="2" type="ORF">J3U88_14980</name>
</gene>
<evidence type="ECO:0000313" key="3">
    <source>
        <dbReference type="Proteomes" id="UP000664417"/>
    </source>
</evidence>
<feature type="signal peptide" evidence="1">
    <location>
        <begin position="1"/>
        <end position="19"/>
    </location>
</feature>
<reference evidence="2" key="1">
    <citation type="submission" date="2021-03" db="EMBL/GenBank/DDBJ databases">
        <authorList>
            <person name="Wang G."/>
        </authorList>
    </citation>
    <scope>NUCLEOTIDE SEQUENCE</scope>
    <source>
        <strain evidence="2">KCTC 12899</strain>
    </source>
</reference>
<proteinExistence type="predicted"/>
<dbReference type="EMBL" id="JAFREP010000014">
    <property type="protein sequence ID" value="MBO1319778.1"/>
    <property type="molecule type" value="Genomic_DNA"/>
</dbReference>
<comment type="caution">
    <text evidence="2">The sequence shown here is derived from an EMBL/GenBank/DDBJ whole genome shotgun (WGS) entry which is preliminary data.</text>
</comment>